<organism evidence="3">
    <name type="scientific">Caenorhabditis brenneri</name>
    <name type="common">Nematode worm</name>
    <dbReference type="NCBI Taxonomy" id="135651"/>
    <lineage>
        <taxon>Eukaryota</taxon>
        <taxon>Metazoa</taxon>
        <taxon>Ecdysozoa</taxon>
        <taxon>Nematoda</taxon>
        <taxon>Chromadorea</taxon>
        <taxon>Rhabditida</taxon>
        <taxon>Rhabditina</taxon>
        <taxon>Rhabditomorpha</taxon>
        <taxon>Rhabditoidea</taxon>
        <taxon>Rhabditidae</taxon>
        <taxon>Peloderinae</taxon>
        <taxon>Caenorhabditis</taxon>
    </lineage>
</organism>
<accession>G0NSV1</accession>
<sequence>MYETNHLKQFEEMFGLLRELVMPGHSTANPTAPNPPATSTSATDKNADETEREKLKRRARIGRDKVINYFGTLKQFIVENELVSSDTNWIPKFRILDAITSYIRNKPALQLPQHVKAQYLIGYEQGKYLGRIVATEFFKTYAHLRTKIAALHNLLDHQFGPLDYSIRASDIYLDQNACQKFMSRHPNLFACLNRHCHASHEDGQSDASVATDSEHKIISDFINSQNLAPVRENINFLFQENVAAVKTVSEKKDLRSFGAKSDAPSPVLVSPLSHHASDTEAAKIIATQTEKSCKKRPTIDEICSKLSAKKAKNT</sequence>
<feature type="region of interest" description="Disordered" evidence="1">
    <location>
        <begin position="24"/>
        <end position="56"/>
    </location>
</feature>
<proteinExistence type="predicted"/>
<dbReference type="InParanoid" id="G0NSV1"/>
<protein>
    <submittedName>
        <fullName evidence="2">Uncharacterized protein</fullName>
    </submittedName>
</protein>
<reference evidence="3" key="1">
    <citation type="submission" date="2011-07" db="EMBL/GenBank/DDBJ databases">
        <authorList>
            <consortium name="Caenorhabditis brenneri Sequencing and Analysis Consortium"/>
            <person name="Wilson R.K."/>
        </authorList>
    </citation>
    <scope>NUCLEOTIDE SEQUENCE [LARGE SCALE GENOMIC DNA]</scope>
    <source>
        <strain evidence="3">PB2801</strain>
    </source>
</reference>
<evidence type="ECO:0000313" key="3">
    <source>
        <dbReference type="Proteomes" id="UP000008068"/>
    </source>
</evidence>
<dbReference type="HOGENOM" id="CLU_886306_0_0_1"/>
<keyword evidence="3" id="KW-1185">Reference proteome</keyword>
<dbReference type="AlphaFoldDB" id="G0NSV1"/>
<feature type="compositionally biased region" description="Basic and acidic residues" evidence="1">
    <location>
        <begin position="45"/>
        <end position="54"/>
    </location>
</feature>
<evidence type="ECO:0000256" key="1">
    <source>
        <dbReference type="SAM" id="MobiDB-lite"/>
    </source>
</evidence>
<feature type="compositionally biased region" description="Low complexity" evidence="1">
    <location>
        <begin position="26"/>
        <end position="43"/>
    </location>
</feature>
<evidence type="ECO:0000313" key="2">
    <source>
        <dbReference type="EMBL" id="EGT36936.1"/>
    </source>
</evidence>
<name>G0NSV1_CAEBE</name>
<dbReference type="EMBL" id="GL379940">
    <property type="protein sequence ID" value="EGT36936.1"/>
    <property type="molecule type" value="Genomic_DNA"/>
</dbReference>
<gene>
    <name evidence="2" type="ORF">CAEBREN_22583</name>
</gene>
<dbReference type="Proteomes" id="UP000008068">
    <property type="component" value="Unassembled WGS sequence"/>
</dbReference>